<comment type="caution">
    <text evidence="9">The sequence shown here is derived from an EMBL/GenBank/DDBJ whole genome shotgun (WGS) entry which is preliminary data.</text>
</comment>
<feature type="transmembrane region" description="Helical" evidence="7">
    <location>
        <begin position="105"/>
        <end position="126"/>
    </location>
</feature>
<protein>
    <submittedName>
        <fullName evidence="9">ABC transporter permease</fullName>
    </submittedName>
</protein>
<keyword evidence="4 7" id="KW-0812">Transmembrane</keyword>
<evidence type="ECO:0000256" key="5">
    <source>
        <dbReference type="ARBA" id="ARBA00022989"/>
    </source>
</evidence>
<keyword evidence="6 7" id="KW-0472">Membrane</keyword>
<comment type="similarity">
    <text evidence="7">Belongs to the binding-protein-dependent transport system permease family.</text>
</comment>
<feature type="transmembrane region" description="Helical" evidence="7">
    <location>
        <begin position="12"/>
        <end position="31"/>
    </location>
</feature>
<evidence type="ECO:0000256" key="4">
    <source>
        <dbReference type="ARBA" id="ARBA00022692"/>
    </source>
</evidence>
<dbReference type="SUPFAM" id="SSF161098">
    <property type="entry name" value="MetI-like"/>
    <property type="match status" value="1"/>
</dbReference>
<keyword evidence="3" id="KW-1003">Cell membrane</keyword>
<keyword evidence="10" id="KW-1185">Reference proteome</keyword>
<dbReference type="InterPro" id="IPR035906">
    <property type="entry name" value="MetI-like_sf"/>
</dbReference>
<evidence type="ECO:0000313" key="9">
    <source>
        <dbReference type="EMBL" id="MEE2035021.1"/>
    </source>
</evidence>
<feature type="domain" description="ABC transmembrane type-1" evidence="8">
    <location>
        <begin position="99"/>
        <end position="308"/>
    </location>
</feature>
<feature type="transmembrane region" description="Helical" evidence="7">
    <location>
        <begin position="147"/>
        <end position="170"/>
    </location>
</feature>
<evidence type="ECO:0000259" key="8">
    <source>
        <dbReference type="PROSITE" id="PS50928"/>
    </source>
</evidence>
<evidence type="ECO:0000256" key="1">
    <source>
        <dbReference type="ARBA" id="ARBA00004651"/>
    </source>
</evidence>
<dbReference type="Gene3D" id="1.10.3720.10">
    <property type="entry name" value="MetI-like"/>
    <property type="match status" value="1"/>
</dbReference>
<dbReference type="PANTHER" id="PTHR43163">
    <property type="entry name" value="DIPEPTIDE TRANSPORT SYSTEM PERMEASE PROTEIN DPPB-RELATED"/>
    <property type="match status" value="1"/>
</dbReference>
<dbReference type="RefSeq" id="WP_330154366.1">
    <property type="nucleotide sequence ID" value="NZ_JAUZMZ010000220.1"/>
</dbReference>
<keyword evidence="2 7" id="KW-0813">Transport</keyword>
<evidence type="ECO:0000313" key="10">
    <source>
        <dbReference type="Proteomes" id="UP001331936"/>
    </source>
</evidence>
<feature type="transmembrane region" description="Helical" evidence="7">
    <location>
        <begin position="240"/>
        <end position="265"/>
    </location>
</feature>
<dbReference type="InterPro" id="IPR000515">
    <property type="entry name" value="MetI-like"/>
</dbReference>
<dbReference type="Pfam" id="PF00528">
    <property type="entry name" value="BPD_transp_1"/>
    <property type="match status" value="1"/>
</dbReference>
<evidence type="ECO:0000256" key="6">
    <source>
        <dbReference type="ARBA" id="ARBA00023136"/>
    </source>
</evidence>
<evidence type="ECO:0000256" key="2">
    <source>
        <dbReference type="ARBA" id="ARBA00022448"/>
    </source>
</evidence>
<dbReference type="InterPro" id="IPR045621">
    <property type="entry name" value="BPD_transp_1_N"/>
</dbReference>
<evidence type="ECO:0000256" key="3">
    <source>
        <dbReference type="ARBA" id="ARBA00022475"/>
    </source>
</evidence>
<dbReference type="CDD" id="cd06261">
    <property type="entry name" value="TM_PBP2"/>
    <property type="match status" value="1"/>
</dbReference>
<dbReference type="EMBL" id="JAUZMZ010000220">
    <property type="protein sequence ID" value="MEE2035021.1"/>
    <property type="molecule type" value="Genomic_DNA"/>
</dbReference>
<name>A0ABU7JYD8_9NOCA</name>
<feature type="transmembrane region" description="Helical" evidence="7">
    <location>
        <begin position="285"/>
        <end position="311"/>
    </location>
</feature>
<organism evidence="9 10">
    <name type="scientific">Rhodococcus chondri</name>
    <dbReference type="NCBI Taxonomy" id="3065941"/>
    <lineage>
        <taxon>Bacteria</taxon>
        <taxon>Bacillati</taxon>
        <taxon>Actinomycetota</taxon>
        <taxon>Actinomycetes</taxon>
        <taxon>Mycobacteriales</taxon>
        <taxon>Nocardiaceae</taxon>
        <taxon>Rhodococcus</taxon>
    </lineage>
</organism>
<reference evidence="9 10" key="1">
    <citation type="submission" date="2023-08" db="EMBL/GenBank/DDBJ databases">
        <authorList>
            <person name="Girao M."/>
            <person name="Carvalho M.F."/>
        </authorList>
    </citation>
    <scope>NUCLEOTIDE SEQUENCE [LARGE SCALE GENOMIC DNA]</scope>
    <source>
        <strain evidence="9 10">CC-R104</strain>
    </source>
</reference>
<gene>
    <name evidence="9" type="ORF">Q8814_23410</name>
</gene>
<dbReference type="PANTHER" id="PTHR43163:SF3">
    <property type="entry name" value="PEPTIDE ABC TRANSPORTER PERMEASE PROTEIN"/>
    <property type="match status" value="1"/>
</dbReference>
<keyword evidence="5 7" id="KW-1133">Transmembrane helix</keyword>
<dbReference type="Pfam" id="PF19300">
    <property type="entry name" value="BPD_transp_1_N"/>
    <property type="match status" value="1"/>
</dbReference>
<accession>A0ABU7JYD8</accession>
<feature type="transmembrane region" description="Helical" evidence="7">
    <location>
        <begin position="182"/>
        <end position="204"/>
    </location>
</feature>
<comment type="subcellular location">
    <subcellularLocation>
        <location evidence="1 7">Cell membrane</location>
        <topology evidence="1 7">Multi-pass membrane protein</topology>
    </subcellularLocation>
</comment>
<evidence type="ECO:0000256" key="7">
    <source>
        <dbReference type="RuleBase" id="RU363032"/>
    </source>
</evidence>
<dbReference type="Proteomes" id="UP001331936">
    <property type="component" value="Unassembled WGS sequence"/>
</dbReference>
<dbReference type="PROSITE" id="PS50928">
    <property type="entry name" value="ABC_TM1"/>
    <property type="match status" value="1"/>
</dbReference>
<sequence>MTVLRLRGAVARVAKLLATLFVVSVAAFGLLEITPGDPIDSLAPPNATEEARAQIAAANGLDRPIIERYGSWLGDAVQGDLGRSLQTQAKVWDEISSRLPVTLELAALSILVGLLVAVPVALYSGYRPGGLVDRVSGSLVSLTMSTPNFLLGILLVYVFAYTLGAFPALGYKPLSDGPAQHYSRLVLPVITLAAAQAVMFIRVLRNDVVTTLKQDYILSAKARGISTPKILVKHALRPSAFSLLTVFGLALGQLIGGTVIVESLFSIPGLGTLVINAITNRDVMMVQGIVLVVAVSYVVINAVVDLMYPLLDPRIRR</sequence>
<proteinExistence type="inferred from homology"/>